<dbReference type="SUPFAM" id="SSF53254">
    <property type="entry name" value="Phosphoglycerate mutase-like"/>
    <property type="match status" value="1"/>
</dbReference>
<reference evidence="2" key="1">
    <citation type="submission" date="2023-08" db="EMBL/GenBank/DDBJ databases">
        <authorList>
            <person name="Audoor S."/>
            <person name="Bilcke G."/>
        </authorList>
    </citation>
    <scope>NUCLEOTIDE SEQUENCE</scope>
</reference>
<dbReference type="InterPro" id="IPR050275">
    <property type="entry name" value="PGM_Phosphatase"/>
</dbReference>
<keyword evidence="1" id="KW-1133">Transmembrane helix</keyword>
<dbReference type="GO" id="GO:0005829">
    <property type="term" value="C:cytosol"/>
    <property type="evidence" value="ECO:0007669"/>
    <property type="project" value="TreeGrafter"/>
</dbReference>
<comment type="caution">
    <text evidence="2">The sequence shown here is derived from an EMBL/GenBank/DDBJ whole genome shotgun (WGS) entry which is preliminary data.</text>
</comment>
<gene>
    <name evidence="2" type="ORF">CYCCA115_LOCUS7972</name>
</gene>
<evidence type="ECO:0000313" key="3">
    <source>
        <dbReference type="Proteomes" id="UP001295423"/>
    </source>
</evidence>
<dbReference type="PANTHER" id="PTHR48100">
    <property type="entry name" value="BROAD-SPECIFICITY PHOSPHATASE YOR283W-RELATED"/>
    <property type="match status" value="1"/>
</dbReference>
<organism evidence="2 3">
    <name type="scientific">Cylindrotheca closterium</name>
    <dbReference type="NCBI Taxonomy" id="2856"/>
    <lineage>
        <taxon>Eukaryota</taxon>
        <taxon>Sar</taxon>
        <taxon>Stramenopiles</taxon>
        <taxon>Ochrophyta</taxon>
        <taxon>Bacillariophyta</taxon>
        <taxon>Bacillariophyceae</taxon>
        <taxon>Bacillariophycidae</taxon>
        <taxon>Bacillariales</taxon>
        <taxon>Bacillariaceae</taxon>
        <taxon>Cylindrotheca</taxon>
    </lineage>
</organism>
<feature type="transmembrane region" description="Helical" evidence="1">
    <location>
        <begin position="15"/>
        <end position="39"/>
    </location>
</feature>
<keyword evidence="3" id="KW-1185">Reference proteome</keyword>
<evidence type="ECO:0000256" key="1">
    <source>
        <dbReference type="SAM" id="Phobius"/>
    </source>
</evidence>
<accession>A0AAD2CRS7</accession>
<dbReference type="Gene3D" id="3.40.50.1240">
    <property type="entry name" value="Phosphoglycerate mutase-like"/>
    <property type="match status" value="1"/>
</dbReference>
<name>A0AAD2CRS7_9STRA</name>
<keyword evidence="1" id="KW-0472">Membrane</keyword>
<dbReference type="CDD" id="cd07067">
    <property type="entry name" value="HP_PGM_like"/>
    <property type="match status" value="1"/>
</dbReference>
<dbReference type="GO" id="GO:0016791">
    <property type="term" value="F:phosphatase activity"/>
    <property type="evidence" value="ECO:0007669"/>
    <property type="project" value="TreeGrafter"/>
</dbReference>
<dbReference type="EMBL" id="CAKOGP040001112">
    <property type="protein sequence ID" value="CAJ1942488.1"/>
    <property type="molecule type" value="Genomic_DNA"/>
</dbReference>
<dbReference type="InterPro" id="IPR013078">
    <property type="entry name" value="His_Pase_superF_clade-1"/>
</dbReference>
<dbReference type="AlphaFoldDB" id="A0AAD2CRS7"/>
<dbReference type="InterPro" id="IPR029033">
    <property type="entry name" value="His_PPase_superfam"/>
</dbReference>
<sequence>MGLIGNIASSPYMVIWYIVWFMASIFRPAILATIVCMATNPKAAQEKIRLFVLTFQFWALSKDKKFKKPPHDPASFFIEGEDEDKIEKKTIIFLRHGESTWNDTFNKGDRKMGTFLIGFIPGLIRSLGTEWYFLLAGKSDESWFYDSPLSKKGISQAEGVAKFLKETKTEFSTPKEAKLIKLMKGESDEKMQLTSSNLRRAISTIAIALQDLLDKNRDQKIKILTELQEASVNPDAQSIHKAKSALVTSWIDSDRVKEIYNTQCDTSLNMGNKSIKSNGLIRMEAFCDMVFDKMDAPNVLATGHSYWFRAFFQTYLPWEFEHISKKKKLVNGGVAGFTLMRKKTDSGYKYMIDKNSVVTLYGGF</sequence>
<protein>
    <submittedName>
        <fullName evidence="2">Uncharacterized protein</fullName>
    </submittedName>
</protein>
<keyword evidence="1" id="KW-0812">Transmembrane</keyword>
<dbReference type="Proteomes" id="UP001295423">
    <property type="component" value="Unassembled WGS sequence"/>
</dbReference>
<evidence type="ECO:0000313" key="2">
    <source>
        <dbReference type="EMBL" id="CAJ1942488.1"/>
    </source>
</evidence>
<dbReference type="PANTHER" id="PTHR48100:SF33">
    <property type="entry name" value="PEPTIDASE S54 RHOMBOID DOMAIN-CONTAINING PROTEIN"/>
    <property type="match status" value="1"/>
</dbReference>
<proteinExistence type="predicted"/>